<dbReference type="InterPro" id="IPR013783">
    <property type="entry name" value="Ig-like_fold"/>
</dbReference>
<evidence type="ECO:0000256" key="12">
    <source>
        <dbReference type="ARBA" id="ARBA00023145"/>
    </source>
</evidence>
<dbReference type="RefSeq" id="WP_172505196.1">
    <property type="nucleotide sequence ID" value="NZ_OENE01000014.1"/>
</dbReference>
<evidence type="ECO:0000256" key="2">
    <source>
        <dbReference type="ARBA" id="ARBA00001947"/>
    </source>
</evidence>
<evidence type="ECO:0000256" key="1">
    <source>
        <dbReference type="ARBA" id="ARBA00000424"/>
    </source>
</evidence>
<dbReference type="GO" id="GO:0006508">
    <property type="term" value="P:proteolysis"/>
    <property type="evidence" value="ECO:0007669"/>
    <property type="project" value="InterPro"/>
</dbReference>
<dbReference type="CDD" id="cd00146">
    <property type="entry name" value="PKD"/>
    <property type="match status" value="1"/>
</dbReference>
<evidence type="ECO:0000256" key="6">
    <source>
        <dbReference type="ARBA" id="ARBA00022670"/>
    </source>
</evidence>
<comment type="catalytic activity">
    <reaction evidence="1">
        <text>Digestion of native collagen in the triple helical region at Xaa-|-Gly bonds. With synthetic peptides, a preference is shown for Gly at P3 and P1', Pro and Ala at P2 and P2', and hydroxyproline, Ala or Arg at P3'.</text>
        <dbReference type="EC" id="3.4.24.3"/>
    </reaction>
</comment>
<protein>
    <recommendedName>
        <fullName evidence="4">microbial collagenase</fullName>
        <ecNumber evidence="4">3.4.24.3</ecNumber>
    </recommendedName>
</protein>
<gene>
    <name evidence="16" type="ORF">TNO010_210036</name>
</gene>
<dbReference type="PRINTS" id="PR00931">
    <property type="entry name" value="MICOLLPTASE"/>
</dbReference>
<dbReference type="InterPro" id="IPR022409">
    <property type="entry name" value="PKD/Chitinase_dom"/>
</dbReference>
<evidence type="ECO:0000256" key="3">
    <source>
        <dbReference type="ARBA" id="ARBA00004613"/>
    </source>
</evidence>
<keyword evidence="6" id="KW-0645">Protease</keyword>
<dbReference type="GO" id="GO:0008270">
    <property type="term" value="F:zinc ion binding"/>
    <property type="evidence" value="ECO:0007669"/>
    <property type="project" value="InterPro"/>
</dbReference>
<evidence type="ECO:0000256" key="13">
    <source>
        <dbReference type="PIRSR" id="PIRSR602169-1"/>
    </source>
</evidence>
<dbReference type="InterPro" id="IPR035986">
    <property type="entry name" value="PKD_dom_sf"/>
</dbReference>
<dbReference type="Pfam" id="PF20009">
    <property type="entry name" value="GEVED"/>
    <property type="match status" value="1"/>
</dbReference>
<accession>A0A2I2M7N3</accession>
<sequence length="1455" mass="161055">MISSKKNLQKKFLALLVLCYSYGFSQQAAPALPTSKVKETVACTKGYNHKDHSKHTSSSNKMSRANSPDTFAGWASYSGANLVAKLKETTDYDTNLRPLFDYGQYGGSLFSSTNIKAVADAVYNMSASYDGSESSGMLGLVTYLHCASYHEFFQTEVTLNTAAKNAYKLAVKYLSTNARLWDTTEYGLGVLDEFLIMCDYDGLRDKDFVLDVIKTAIRNLTEKDNWRAVVSDQQMLTKYITAYNRIFFLMFRGMQPVDVAYEASLNNDPEFLQLLSNLATDKELRTENEDLALMVNNAIGEMTRTADSSDVLKDQTEPFIAEIAQSYDRLTPNWYKSIKSINESGNCAKYNLCVNMDDITAEVENMLFPNTFTFDDGRLKVRTPLDYKTVQELYYASKQVQTQFFRALATDEPVTGDPNLNLNMVVYGTMKDYHDWQTILNGLATNNGGMYIERGATFYTYQRTFTESTFSLEELFRHEYVHYLQGRYIANGFWGSTDFYKDERLVWFEEGMAEHFAGSTDNDGVRIRESQGSNVKNEGASEYMTVNEVLNASYAGGFKFYRYGNMLWSYWFKNDINTARKLINLVRADDVAGFDTEINRLESDYTLQANYLNYLNNVVIDDNNWWEVVTPWEVDDFFVVGNIADIETEFEAITSKDVSVTLDASTSIRRFKVTGSLNSGQFETELNDLMTQLKSSPTVNNFDYIGGYYKEISGSNATFVITGSLRDATVSDAPIADFTSDLPSTIVGGTIQFTNESTGYINSYTWSFPGGTPSTSTEKNPTVVYDTAGTHPVTLTVTSAKSGNNTRTKNNFIKVHAKSSTTYCDTSQGSTGTGIIRVIFSTLDNISAPQNPANYSDYTSYAAEVKRNKTYPITIEAANTAWPDNAVKVWIDWNQNGDFTDAGEAVFSYEKISETGNITIPSDAALGITRMRVRYGYGDGKILEPCGYDDYFGEVEDYSINVGIAAATITWAGTTSTDFSEATNWDTNTIPTSYDDVIIPSGLTKYPVISTATEVKTLTIASGATLIANAPLTGTVTYTRNLPTDNWYLVASPLKYETIERLNQNNTFASGTGTNIGLAPYKNNGTAWNYLSNTSKGNITSGQGYSVKLKNAANLVFTGSINSTAVNYGITKGANDFNLIGNPYTSYVKLGDFFKDNATGTVLSEATIWLWNQNTNSYDLKLGAADANYQIAPGQGFFVSANANTQVTFSKENQSHQSATFQRQAKTQINLSVRENQNNTVKSTKLYYLNGVTTGFDNGYDGSVFGGTTTNYALYSQLVSNTNGKNYAVQSLPINDLENTIVPIGLKAKAGKKIVFSAESMNLPENVSIYLEDKQNNTFTNLSKENYTVTLTTDASQVGQFYLHTSSKELDASIQTPANFSELTVYKSSKSALTVSGLQAKKASVIIYSIQGKQVFSTDIISKNTATVTLPKVAAGVYLVKIISELGTINKKIVL</sequence>
<dbReference type="Pfam" id="PF08453">
    <property type="entry name" value="Peptidase_M9_N"/>
    <property type="match status" value="1"/>
</dbReference>
<evidence type="ECO:0000256" key="7">
    <source>
        <dbReference type="ARBA" id="ARBA00022723"/>
    </source>
</evidence>
<reference evidence="16 17" key="1">
    <citation type="submission" date="2017-11" db="EMBL/GenBank/DDBJ databases">
        <authorList>
            <person name="Duchaud E."/>
        </authorList>
    </citation>
    <scope>NUCLEOTIDE SEQUENCE [LARGE SCALE GENOMIC DNA]</scope>
    <source>
        <strain evidence="16 17">TNO010</strain>
    </source>
</reference>
<dbReference type="InterPro" id="IPR026444">
    <property type="entry name" value="Secre_tail"/>
</dbReference>
<keyword evidence="9" id="KW-0378">Hydrolase</keyword>
<evidence type="ECO:0000256" key="5">
    <source>
        <dbReference type="ARBA" id="ARBA00022525"/>
    </source>
</evidence>
<dbReference type="Proteomes" id="UP000490060">
    <property type="component" value="Unassembled WGS sequence"/>
</dbReference>
<keyword evidence="11" id="KW-0482">Metalloprotease</keyword>
<keyword evidence="10" id="KW-0862">Zinc</keyword>
<dbReference type="GO" id="GO:0005576">
    <property type="term" value="C:extracellular region"/>
    <property type="evidence" value="ECO:0007669"/>
    <property type="project" value="InterPro"/>
</dbReference>
<keyword evidence="7" id="KW-0479">Metal-binding</keyword>
<dbReference type="InterPro" id="IPR000601">
    <property type="entry name" value="PKD_dom"/>
</dbReference>
<dbReference type="GO" id="GO:0004222">
    <property type="term" value="F:metalloendopeptidase activity"/>
    <property type="evidence" value="ECO:0007669"/>
    <property type="project" value="InterPro"/>
</dbReference>
<proteinExistence type="predicted"/>
<feature type="chain" id="PRO_5014154621" description="microbial collagenase" evidence="14">
    <location>
        <begin position="29"/>
        <end position="1455"/>
    </location>
</feature>
<evidence type="ECO:0000256" key="4">
    <source>
        <dbReference type="ARBA" id="ARBA00012653"/>
    </source>
</evidence>
<evidence type="ECO:0000256" key="8">
    <source>
        <dbReference type="ARBA" id="ARBA00022729"/>
    </source>
</evidence>
<keyword evidence="5" id="KW-0964">Secreted</keyword>
<keyword evidence="8 14" id="KW-0732">Signal</keyword>
<keyword evidence="12" id="KW-0865">Zymogen</keyword>
<dbReference type="Gene3D" id="2.60.40.10">
    <property type="entry name" value="Immunoglobulins"/>
    <property type="match status" value="1"/>
</dbReference>
<dbReference type="PROSITE" id="PS50093">
    <property type="entry name" value="PKD"/>
    <property type="match status" value="1"/>
</dbReference>
<evidence type="ECO:0000313" key="17">
    <source>
        <dbReference type="Proteomes" id="UP000490060"/>
    </source>
</evidence>
<dbReference type="EC" id="3.4.24.3" evidence="4"/>
<name>A0A2I2M7N3_9FLAO</name>
<comment type="subcellular location">
    <subcellularLocation>
        <location evidence="3">Secreted</location>
    </subcellularLocation>
</comment>
<evidence type="ECO:0000313" key="16">
    <source>
        <dbReference type="EMBL" id="SOU88543.1"/>
    </source>
</evidence>
<dbReference type="EMBL" id="OENE01000014">
    <property type="protein sequence ID" value="SOU88543.1"/>
    <property type="molecule type" value="Genomic_DNA"/>
</dbReference>
<feature type="signal peptide" evidence="14">
    <location>
        <begin position="1"/>
        <end position="28"/>
    </location>
</feature>
<dbReference type="InterPro" id="IPR013661">
    <property type="entry name" value="Peptidase_M9_N_dom"/>
</dbReference>
<dbReference type="SUPFAM" id="SSF49299">
    <property type="entry name" value="PKD domain"/>
    <property type="match status" value="1"/>
</dbReference>
<organism evidence="16 17">
    <name type="scientific">Tenacibaculum finnmarkense genomovar ulcerans</name>
    <dbReference type="NCBI Taxonomy" id="2781388"/>
    <lineage>
        <taxon>Bacteria</taxon>
        <taxon>Pseudomonadati</taxon>
        <taxon>Bacteroidota</taxon>
        <taxon>Flavobacteriia</taxon>
        <taxon>Flavobacteriales</taxon>
        <taxon>Flavobacteriaceae</taxon>
        <taxon>Tenacibaculum</taxon>
        <taxon>Tenacibaculum finnmarkense</taxon>
    </lineage>
</organism>
<dbReference type="Pfam" id="PF18911">
    <property type="entry name" value="PKD_4"/>
    <property type="match status" value="1"/>
</dbReference>
<feature type="active site" evidence="13">
    <location>
        <position position="479"/>
    </location>
</feature>
<evidence type="ECO:0000259" key="15">
    <source>
        <dbReference type="PROSITE" id="PS50093"/>
    </source>
</evidence>
<dbReference type="InterPro" id="IPR045474">
    <property type="entry name" value="GEVED"/>
</dbReference>
<evidence type="ECO:0000256" key="9">
    <source>
        <dbReference type="ARBA" id="ARBA00022801"/>
    </source>
</evidence>
<evidence type="ECO:0000256" key="11">
    <source>
        <dbReference type="ARBA" id="ARBA00023049"/>
    </source>
</evidence>
<dbReference type="NCBIfam" id="TIGR04183">
    <property type="entry name" value="Por_Secre_tail"/>
    <property type="match status" value="1"/>
</dbReference>
<comment type="cofactor">
    <cofactor evidence="2">
        <name>Zn(2+)</name>
        <dbReference type="ChEBI" id="CHEBI:29105"/>
    </cofactor>
</comment>
<dbReference type="Gene3D" id="3.40.30.160">
    <property type="entry name" value="Collagenase ColT, N-terminal domain"/>
    <property type="match status" value="1"/>
</dbReference>
<dbReference type="Gene3D" id="1.10.390.20">
    <property type="match status" value="1"/>
</dbReference>
<feature type="domain" description="PKD" evidence="15">
    <location>
        <begin position="734"/>
        <end position="820"/>
    </location>
</feature>
<evidence type="ECO:0000256" key="10">
    <source>
        <dbReference type="ARBA" id="ARBA00022833"/>
    </source>
</evidence>
<dbReference type="SMART" id="SM00089">
    <property type="entry name" value="PKD"/>
    <property type="match status" value="1"/>
</dbReference>
<evidence type="ECO:0000256" key="14">
    <source>
        <dbReference type="SAM" id="SignalP"/>
    </source>
</evidence>
<dbReference type="Pfam" id="PF01752">
    <property type="entry name" value="Peptidase_M9"/>
    <property type="match status" value="1"/>
</dbReference>
<dbReference type="InterPro" id="IPR002169">
    <property type="entry name" value="Peptidase_M9A/M9B"/>
</dbReference>